<protein>
    <recommendedName>
        <fullName evidence="4">Transmembrane protein</fullName>
    </recommendedName>
</protein>
<evidence type="ECO:0008006" key="4">
    <source>
        <dbReference type="Google" id="ProtNLM"/>
    </source>
</evidence>
<sequence>MFYFEKCTYLYDRYFQHHFIPMKFNNIFFITELNSFLQQQERLLNLCTKTICFLLKNENYKFVELHDNGFQTLLFFVMLCETNSILFNTLQKTFALLHFKNFLCIPFIISFFQFISIFFNPILTFFKPFL</sequence>
<organism evidence="2 3">
    <name type="scientific">Reticulomyxa filosa</name>
    <dbReference type="NCBI Taxonomy" id="46433"/>
    <lineage>
        <taxon>Eukaryota</taxon>
        <taxon>Sar</taxon>
        <taxon>Rhizaria</taxon>
        <taxon>Retaria</taxon>
        <taxon>Foraminifera</taxon>
        <taxon>Monothalamids</taxon>
        <taxon>Reticulomyxidae</taxon>
        <taxon>Reticulomyxa</taxon>
    </lineage>
</organism>
<proteinExistence type="predicted"/>
<dbReference type="AlphaFoldDB" id="X6P5B0"/>
<feature type="transmembrane region" description="Helical" evidence="1">
    <location>
        <begin position="102"/>
        <end position="126"/>
    </location>
</feature>
<dbReference type="EMBL" id="ASPP01003525">
    <property type="protein sequence ID" value="ETO33279.1"/>
    <property type="molecule type" value="Genomic_DNA"/>
</dbReference>
<evidence type="ECO:0000313" key="3">
    <source>
        <dbReference type="Proteomes" id="UP000023152"/>
    </source>
</evidence>
<evidence type="ECO:0000256" key="1">
    <source>
        <dbReference type="SAM" id="Phobius"/>
    </source>
</evidence>
<evidence type="ECO:0000313" key="2">
    <source>
        <dbReference type="EMBL" id="ETO33279.1"/>
    </source>
</evidence>
<keyword evidence="1" id="KW-1133">Transmembrane helix</keyword>
<dbReference type="Proteomes" id="UP000023152">
    <property type="component" value="Unassembled WGS sequence"/>
</dbReference>
<gene>
    <name evidence="2" type="ORF">RFI_03828</name>
</gene>
<reference evidence="2 3" key="1">
    <citation type="journal article" date="2013" name="Curr. Biol.">
        <title>The Genome of the Foraminiferan Reticulomyxa filosa.</title>
        <authorList>
            <person name="Glockner G."/>
            <person name="Hulsmann N."/>
            <person name="Schleicher M."/>
            <person name="Noegel A.A."/>
            <person name="Eichinger L."/>
            <person name="Gallinger C."/>
            <person name="Pawlowski J."/>
            <person name="Sierra R."/>
            <person name="Euteneuer U."/>
            <person name="Pillet L."/>
            <person name="Moustafa A."/>
            <person name="Platzer M."/>
            <person name="Groth M."/>
            <person name="Szafranski K."/>
            <person name="Schliwa M."/>
        </authorList>
    </citation>
    <scope>NUCLEOTIDE SEQUENCE [LARGE SCALE GENOMIC DNA]</scope>
</reference>
<keyword evidence="1" id="KW-0472">Membrane</keyword>
<comment type="caution">
    <text evidence="2">The sequence shown here is derived from an EMBL/GenBank/DDBJ whole genome shotgun (WGS) entry which is preliminary data.</text>
</comment>
<keyword evidence="1" id="KW-0812">Transmembrane</keyword>
<accession>X6P5B0</accession>
<name>X6P5B0_RETFI</name>
<keyword evidence="3" id="KW-1185">Reference proteome</keyword>